<dbReference type="InterPro" id="IPR002123">
    <property type="entry name" value="Plipid/glycerol_acylTrfase"/>
</dbReference>
<dbReference type="OrthoDB" id="1078132at2"/>
<dbReference type="Proteomes" id="UP000250086">
    <property type="component" value="Unassembled WGS sequence"/>
</dbReference>
<dbReference type="Pfam" id="PF01553">
    <property type="entry name" value="Acyltransferase"/>
    <property type="match status" value="1"/>
</dbReference>
<gene>
    <name evidence="2" type="ORF">NCTC13093_00998</name>
</gene>
<feature type="domain" description="Phospholipid/glycerol acyltransferase" evidence="1">
    <location>
        <begin position="103"/>
        <end position="205"/>
    </location>
</feature>
<accession>A0A2X0WZ34</accession>
<organism evidence="2 3">
    <name type="scientific">Anaerobiospirillum thomasii</name>
    <dbReference type="NCBI Taxonomy" id="179995"/>
    <lineage>
        <taxon>Bacteria</taxon>
        <taxon>Pseudomonadati</taxon>
        <taxon>Pseudomonadota</taxon>
        <taxon>Gammaproteobacteria</taxon>
        <taxon>Aeromonadales</taxon>
        <taxon>Succinivibrionaceae</taxon>
        <taxon>Anaerobiospirillum</taxon>
    </lineage>
</organism>
<dbReference type="GO" id="GO:0019698">
    <property type="term" value="P:D-galacturonate catabolic process"/>
    <property type="evidence" value="ECO:0007669"/>
    <property type="project" value="TreeGrafter"/>
</dbReference>
<dbReference type="PANTHER" id="PTHR30068">
    <property type="entry name" value="URONATE ISOMERASE"/>
    <property type="match status" value="1"/>
</dbReference>
<dbReference type="GO" id="GO:0016746">
    <property type="term" value="F:acyltransferase activity"/>
    <property type="evidence" value="ECO:0007669"/>
    <property type="project" value="UniProtKB-KW"/>
</dbReference>
<sequence length="389" mass="44724">MSVQRNAETKPLSSEDSIFDDIRPCRDSEVKSELEKIYNDEELISGIIKFRYPLLSRLASFILKPLIRARLKKYCSTINTIADFQTKVATYMRHMMSTTTDGVEFVGFDKLDNKKGYLFISNHRDISLDPAFVDYGLHECGFQTVRIAIGDNLLRTPAATALMRLNKSFIVKRKAMSPREKLKAILQLSSYIGLSIQEGHSIWIAQREGRAKDGDDKTELAVLKMFYMYGRDKKMSFKDYMKTLNIVPVSISYEYDPSDLAKARELDELERNGSYKKGELEDIDSIVNGIRGYKGRVRIVAGSPITDEVETPEQLAYLIDNFIYNNYAMYPSVMYAAGHKDNLNAQSVDVFEKRISQMPENLRKRVLSMYAMPFVNREKINSLKENYRD</sequence>
<dbReference type="AlphaFoldDB" id="A0A2X0WZ34"/>
<dbReference type="RefSeq" id="WP_113743774.1">
    <property type="nucleotide sequence ID" value="NZ_UAPU01000007.1"/>
</dbReference>
<dbReference type="EMBL" id="UAPV01000001">
    <property type="protein sequence ID" value="SPT69619.1"/>
    <property type="molecule type" value="Genomic_DNA"/>
</dbReference>
<reference evidence="2 3" key="1">
    <citation type="submission" date="2018-06" db="EMBL/GenBank/DDBJ databases">
        <authorList>
            <consortium name="Pathogen Informatics"/>
            <person name="Doyle S."/>
        </authorList>
    </citation>
    <scope>NUCLEOTIDE SEQUENCE [LARGE SCALE GENOMIC DNA]</scope>
    <source>
        <strain evidence="2 3">NCTC13093</strain>
    </source>
</reference>
<protein>
    <submittedName>
        <fullName evidence="2">Acyltransferase</fullName>
    </submittedName>
</protein>
<evidence type="ECO:0000259" key="1">
    <source>
        <dbReference type="Pfam" id="PF01553"/>
    </source>
</evidence>
<keyword evidence="2" id="KW-0012">Acyltransferase</keyword>
<dbReference type="GO" id="GO:0042840">
    <property type="term" value="P:D-glucuronate catabolic process"/>
    <property type="evidence" value="ECO:0007669"/>
    <property type="project" value="TreeGrafter"/>
</dbReference>
<keyword evidence="3" id="KW-1185">Reference proteome</keyword>
<proteinExistence type="predicted"/>
<dbReference type="PANTHER" id="PTHR30068:SF3">
    <property type="entry name" value="PHOSPHOLIPID_GLYCEROL ACYLTRANSFERASE DOMAIN-CONTAINING PROTEIN"/>
    <property type="match status" value="1"/>
</dbReference>
<dbReference type="SUPFAM" id="SSF69593">
    <property type="entry name" value="Glycerol-3-phosphate (1)-acyltransferase"/>
    <property type="match status" value="1"/>
</dbReference>
<evidence type="ECO:0000313" key="3">
    <source>
        <dbReference type="Proteomes" id="UP000250086"/>
    </source>
</evidence>
<evidence type="ECO:0000313" key="2">
    <source>
        <dbReference type="EMBL" id="SPT69619.1"/>
    </source>
</evidence>
<keyword evidence="2" id="KW-0808">Transferase</keyword>
<name>A0A2X0WZ34_9GAMM</name>